<dbReference type="RefSeq" id="WP_345212033.1">
    <property type="nucleotide sequence ID" value="NZ_BAABFT010000008.1"/>
</dbReference>
<proteinExistence type="predicted"/>
<evidence type="ECO:0000313" key="2">
    <source>
        <dbReference type="Proteomes" id="UP001500582"/>
    </source>
</evidence>
<accession>A0ABP8GNH6</accession>
<protein>
    <submittedName>
        <fullName evidence="1">Uncharacterized protein</fullName>
    </submittedName>
</protein>
<gene>
    <name evidence="1" type="ORF">GCM10023149_30970</name>
</gene>
<reference evidence="2" key="1">
    <citation type="journal article" date="2019" name="Int. J. Syst. Evol. Microbiol.">
        <title>The Global Catalogue of Microorganisms (GCM) 10K type strain sequencing project: providing services to taxonomists for standard genome sequencing and annotation.</title>
        <authorList>
            <consortium name="The Broad Institute Genomics Platform"/>
            <consortium name="The Broad Institute Genome Sequencing Center for Infectious Disease"/>
            <person name="Wu L."/>
            <person name="Ma J."/>
        </authorList>
    </citation>
    <scope>NUCLEOTIDE SEQUENCE [LARGE SCALE GENOMIC DNA]</scope>
    <source>
        <strain evidence="2">JCM 17705</strain>
    </source>
</reference>
<dbReference type="Proteomes" id="UP001500582">
    <property type="component" value="Unassembled WGS sequence"/>
</dbReference>
<comment type="caution">
    <text evidence="1">The sequence shown here is derived from an EMBL/GenBank/DDBJ whole genome shotgun (WGS) entry which is preliminary data.</text>
</comment>
<name>A0ABP8GNH6_9SPHI</name>
<dbReference type="EMBL" id="BAABFT010000008">
    <property type="protein sequence ID" value="GAA4327525.1"/>
    <property type="molecule type" value="Genomic_DNA"/>
</dbReference>
<sequence>MYTTTDIKTWVVSSGEARPKNEYGDTEPLGSDDDDLYDAVLQRRWSTFEDFADKHKYITDLPDGEYPADQVKVIIQAKLGVNGEYIECSDYGVEAYNQWQTAPASKGSDLFRKVFVGLVDLPLTTEPEKFKENPRNQILIETSAKIASGMWSNPLIIEHFSKKGYQQENLNKVINATAISAANDLISQIG</sequence>
<keyword evidence="2" id="KW-1185">Reference proteome</keyword>
<organism evidence="1 2">
    <name type="scientific">Mucilaginibacter gynuensis</name>
    <dbReference type="NCBI Taxonomy" id="1302236"/>
    <lineage>
        <taxon>Bacteria</taxon>
        <taxon>Pseudomonadati</taxon>
        <taxon>Bacteroidota</taxon>
        <taxon>Sphingobacteriia</taxon>
        <taxon>Sphingobacteriales</taxon>
        <taxon>Sphingobacteriaceae</taxon>
        <taxon>Mucilaginibacter</taxon>
    </lineage>
</organism>
<evidence type="ECO:0000313" key="1">
    <source>
        <dbReference type="EMBL" id="GAA4327525.1"/>
    </source>
</evidence>